<dbReference type="InterPro" id="IPR026870">
    <property type="entry name" value="Zinc_ribbon_dom"/>
</dbReference>
<dbReference type="Pfam" id="PF13240">
    <property type="entry name" value="Zn_Ribbon_1"/>
    <property type="match status" value="1"/>
</dbReference>
<proteinExistence type="predicted"/>
<reference evidence="2" key="1">
    <citation type="journal article" date="2014" name="Front. Microbiol.">
        <title>High frequency of phylogenetically diverse reductive dehalogenase-homologous genes in deep subseafloor sedimentary metagenomes.</title>
        <authorList>
            <person name="Kawai M."/>
            <person name="Futagami T."/>
            <person name="Toyoda A."/>
            <person name="Takaki Y."/>
            <person name="Nishi S."/>
            <person name="Hori S."/>
            <person name="Arai W."/>
            <person name="Tsubouchi T."/>
            <person name="Morono Y."/>
            <person name="Uchiyama I."/>
            <person name="Ito T."/>
            <person name="Fujiyama A."/>
            <person name="Inagaki F."/>
            <person name="Takami H."/>
        </authorList>
    </citation>
    <scope>NUCLEOTIDE SEQUENCE</scope>
    <source>
        <strain evidence="2">Expedition CK06-06</strain>
    </source>
</reference>
<dbReference type="GO" id="GO:0003676">
    <property type="term" value="F:nucleic acid binding"/>
    <property type="evidence" value="ECO:0007669"/>
    <property type="project" value="InterPro"/>
</dbReference>
<accession>X0WCM2</accession>
<feature type="non-terminal residue" evidence="2">
    <location>
        <position position="1"/>
    </location>
</feature>
<evidence type="ECO:0000313" key="2">
    <source>
        <dbReference type="EMBL" id="GAG28704.1"/>
    </source>
</evidence>
<dbReference type="EMBL" id="BARS01047613">
    <property type="protein sequence ID" value="GAG28704.1"/>
    <property type="molecule type" value="Genomic_DNA"/>
</dbReference>
<sequence length="94" mass="10538">KGTGSFEVVGQIQKYMTWVHEHLAGTKQVRGIIVAKENDKQLEYAAKGSKFTIEIKVFGEEAPIQVNIKYCDSCGKPNKKSAKYCVKCGNELWL</sequence>
<dbReference type="AlphaFoldDB" id="X0WCM2"/>
<comment type="caution">
    <text evidence="2">The sequence shown here is derived from an EMBL/GenBank/DDBJ whole genome shotgun (WGS) entry which is preliminary data.</text>
</comment>
<gene>
    <name evidence="2" type="ORF">S01H1_71498</name>
</gene>
<protein>
    <recommendedName>
        <fullName evidence="1">Zinc-ribbon domain-containing protein</fullName>
    </recommendedName>
</protein>
<organism evidence="2">
    <name type="scientific">marine sediment metagenome</name>
    <dbReference type="NCBI Taxonomy" id="412755"/>
    <lineage>
        <taxon>unclassified sequences</taxon>
        <taxon>metagenomes</taxon>
        <taxon>ecological metagenomes</taxon>
    </lineage>
</organism>
<dbReference type="Gene3D" id="3.40.1350.10">
    <property type="match status" value="1"/>
</dbReference>
<name>X0WCM2_9ZZZZ</name>
<evidence type="ECO:0000259" key="1">
    <source>
        <dbReference type="Pfam" id="PF13240"/>
    </source>
</evidence>
<feature type="domain" description="Zinc-ribbon" evidence="1">
    <location>
        <begin position="70"/>
        <end position="92"/>
    </location>
</feature>
<dbReference type="InterPro" id="IPR011856">
    <property type="entry name" value="tRNA_endonuc-like_dom_sf"/>
</dbReference>